<evidence type="ECO:0000313" key="1">
    <source>
        <dbReference type="EMBL" id="KAK8984738.1"/>
    </source>
</evidence>
<protein>
    <submittedName>
        <fullName evidence="1">Uncharacterized protein</fullName>
    </submittedName>
</protein>
<gene>
    <name evidence="1" type="ORF">V6N11_020054</name>
</gene>
<name>A0ABR2P8U4_9ROSI</name>
<dbReference type="EMBL" id="JBBPBN010000075">
    <property type="protein sequence ID" value="KAK8984738.1"/>
    <property type="molecule type" value="Genomic_DNA"/>
</dbReference>
<organism evidence="1 2">
    <name type="scientific">Hibiscus sabdariffa</name>
    <name type="common">roselle</name>
    <dbReference type="NCBI Taxonomy" id="183260"/>
    <lineage>
        <taxon>Eukaryota</taxon>
        <taxon>Viridiplantae</taxon>
        <taxon>Streptophyta</taxon>
        <taxon>Embryophyta</taxon>
        <taxon>Tracheophyta</taxon>
        <taxon>Spermatophyta</taxon>
        <taxon>Magnoliopsida</taxon>
        <taxon>eudicotyledons</taxon>
        <taxon>Gunneridae</taxon>
        <taxon>Pentapetalae</taxon>
        <taxon>rosids</taxon>
        <taxon>malvids</taxon>
        <taxon>Malvales</taxon>
        <taxon>Malvaceae</taxon>
        <taxon>Malvoideae</taxon>
        <taxon>Hibiscus</taxon>
    </lineage>
</organism>
<accession>A0ABR2P8U4</accession>
<dbReference type="Proteomes" id="UP001396334">
    <property type="component" value="Unassembled WGS sequence"/>
</dbReference>
<proteinExistence type="predicted"/>
<evidence type="ECO:0000313" key="2">
    <source>
        <dbReference type="Proteomes" id="UP001396334"/>
    </source>
</evidence>
<keyword evidence="2" id="KW-1185">Reference proteome</keyword>
<reference evidence="1 2" key="1">
    <citation type="journal article" date="2024" name="G3 (Bethesda)">
        <title>Genome assembly of Hibiscus sabdariffa L. provides insights into metabolisms of medicinal natural products.</title>
        <authorList>
            <person name="Kim T."/>
        </authorList>
    </citation>
    <scope>NUCLEOTIDE SEQUENCE [LARGE SCALE GENOMIC DNA]</scope>
    <source>
        <strain evidence="1">TK-2024</strain>
        <tissue evidence="1">Old leaves</tissue>
    </source>
</reference>
<comment type="caution">
    <text evidence="1">The sequence shown here is derived from an EMBL/GenBank/DDBJ whole genome shotgun (WGS) entry which is preliminary data.</text>
</comment>
<sequence>MRCMAAAPVSRWLRDEGDGVVPTTTTQQVQSHYSMGRSRVHSMLLIQNSNMGGNLGVVVNNVGCSSSKSKLDLQPNIVDPVISNQIIQGNNSGFDIVMAHKGEKTLEPIPDGPK</sequence>